<accession>A0ACB8C753</accession>
<name>A0ACB8C753_DERSI</name>
<gene>
    <name evidence="1" type="ORF">HPB49_003412</name>
</gene>
<keyword evidence="2" id="KW-1185">Reference proteome</keyword>
<reference evidence="1" key="1">
    <citation type="submission" date="2020-05" db="EMBL/GenBank/DDBJ databases">
        <title>Large-scale comparative analyses of tick genomes elucidate their genetic diversity and vector capacities.</title>
        <authorList>
            <person name="Jia N."/>
            <person name="Wang J."/>
            <person name="Shi W."/>
            <person name="Du L."/>
            <person name="Sun Y."/>
            <person name="Zhan W."/>
            <person name="Jiang J."/>
            <person name="Wang Q."/>
            <person name="Zhang B."/>
            <person name="Ji P."/>
            <person name="Sakyi L.B."/>
            <person name="Cui X."/>
            <person name="Yuan T."/>
            <person name="Jiang B."/>
            <person name="Yang W."/>
            <person name="Lam T.T.-Y."/>
            <person name="Chang Q."/>
            <person name="Ding S."/>
            <person name="Wang X."/>
            <person name="Zhu J."/>
            <person name="Ruan X."/>
            <person name="Zhao L."/>
            <person name="Wei J."/>
            <person name="Que T."/>
            <person name="Du C."/>
            <person name="Cheng J."/>
            <person name="Dai P."/>
            <person name="Han X."/>
            <person name="Huang E."/>
            <person name="Gao Y."/>
            <person name="Liu J."/>
            <person name="Shao H."/>
            <person name="Ye R."/>
            <person name="Li L."/>
            <person name="Wei W."/>
            <person name="Wang X."/>
            <person name="Wang C."/>
            <person name="Yang T."/>
            <person name="Huo Q."/>
            <person name="Li W."/>
            <person name="Guo W."/>
            <person name="Chen H."/>
            <person name="Zhou L."/>
            <person name="Ni X."/>
            <person name="Tian J."/>
            <person name="Zhou Y."/>
            <person name="Sheng Y."/>
            <person name="Liu T."/>
            <person name="Pan Y."/>
            <person name="Xia L."/>
            <person name="Li J."/>
            <person name="Zhao F."/>
            <person name="Cao W."/>
        </authorList>
    </citation>
    <scope>NUCLEOTIDE SEQUENCE</scope>
    <source>
        <strain evidence="1">Dsil-2018</strain>
    </source>
</reference>
<proteinExistence type="predicted"/>
<comment type="caution">
    <text evidence="1">The sequence shown here is derived from an EMBL/GenBank/DDBJ whole genome shotgun (WGS) entry which is preliminary data.</text>
</comment>
<evidence type="ECO:0000313" key="1">
    <source>
        <dbReference type="EMBL" id="KAH7936727.1"/>
    </source>
</evidence>
<dbReference type="EMBL" id="CM023477">
    <property type="protein sequence ID" value="KAH7936727.1"/>
    <property type="molecule type" value="Genomic_DNA"/>
</dbReference>
<protein>
    <submittedName>
        <fullName evidence="1">Uncharacterized protein</fullName>
    </submittedName>
</protein>
<evidence type="ECO:0000313" key="2">
    <source>
        <dbReference type="Proteomes" id="UP000821865"/>
    </source>
</evidence>
<sequence>MERRKINFTDEERTILMDLMDRYRDVLECKNSDAVSIHGKKKTWEKLADEFNGNHNVRPRTSKQLKKCWDNLKEKWRRAKAEDTRELFKTGGGTPAESQMSDELRRVGAVASHMATRLANPFDSDRTGPGVESTPAVAALLASSQPGRSTDADDADMQCDDLWQWELPHTQDEVAMDYPAPQSGEAARPVSSNHQTTQPASPPAAAAPTEVLPAAVAPVPPARRERRLNASRPPSSRDDAVTSELVARLAAIAKDVQQKSKEHFLRMKLTPRS</sequence>
<organism evidence="1 2">
    <name type="scientific">Dermacentor silvarum</name>
    <name type="common">Tick</name>
    <dbReference type="NCBI Taxonomy" id="543639"/>
    <lineage>
        <taxon>Eukaryota</taxon>
        <taxon>Metazoa</taxon>
        <taxon>Ecdysozoa</taxon>
        <taxon>Arthropoda</taxon>
        <taxon>Chelicerata</taxon>
        <taxon>Arachnida</taxon>
        <taxon>Acari</taxon>
        <taxon>Parasitiformes</taxon>
        <taxon>Ixodida</taxon>
        <taxon>Ixodoidea</taxon>
        <taxon>Ixodidae</taxon>
        <taxon>Rhipicephalinae</taxon>
        <taxon>Dermacentor</taxon>
    </lineage>
</organism>
<dbReference type="Proteomes" id="UP000821865">
    <property type="component" value="Chromosome 8"/>
</dbReference>